<evidence type="ECO:0000313" key="2">
    <source>
        <dbReference type="EMBL" id="AIV03782.1"/>
    </source>
</evidence>
<organism evidence="2 3">
    <name type="scientific">Candidatus Malacoplasma girerdii</name>
    <dbReference type="NCBI Taxonomy" id="1318617"/>
    <lineage>
        <taxon>Bacteria</taxon>
        <taxon>Bacillati</taxon>
        <taxon>Mycoplasmatota</taxon>
        <taxon>Mycoplasmoidales</taxon>
        <taxon>Mycoplasmoidaceae</taxon>
        <taxon>Malacoplasma</taxon>
    </lineage>
</organism>
<sequence>MKKSTLIKAFCLPTGIAIAAIPTVMMTTSCSNNAVPTAPNDFYCNSWDGANPFMKGYDNSVVKAFNGNSPEQIEVHSNSEFISSLASAYTLNMCKWDVICGVMQAFNGYAFTAKFRSFEKNGAKVRYDVEVTKTNANATIWHTTKNEKTPGDPFDWTDLRFTGKISEGNIPSVEVYTSWIGPHISGIDAFSTYFFVGRN</sequence>
<gene>
    <name evidence="2" type="ORF">MGM1_4160</name>
</gene>
<keyword evidence="1" id="KW-0732">Signal</keyword>
<proteinExistence type="predicted"/>
<feature type="signal peptide" evidence="1">
    <location>
        <begin position="1"/>
        <end position="19"/>
    </location>
</feature>
<dbReference type="STRING" id="1318617.MGM1_4160"/>
<dbReference type="Proteomes" id="UP000030066">
    <property type="component" value="Chromosome"/>
</dbReference>
<feature type="chain" id="PRO_5001932365" description="Lipoprotein" evidence="1">
    <location>
        <begin position="20"/>
        <end position="199"/>
    </location>
</feature>
<reference evidence="2 3" key="1">
    <citation type="journal article" date="2014" name="PLoS ONE">
        <title>An emerging Mycoplasma associated with trichomoniasis, vaginal infection and disease.</title>
        <authorList>
            <consortium name="Vaginal Microbiome Consortium"/>
            <person name="Fettweis J.M."/>
            <person name="Serrano M.G."/>
            <person name="Huang B."/>
            <person name="Brooks J.P."/>
            <person name="Glascock A.L."/>
            <person name="Sheth N.U."/>
            <person name="Strauss J.F.III."/>
            <person name="Jefferson K.K."/>
            <person name="Buck G.A."/>
        </authorList>
    </citation>
    <scope>NUCLEOTIDE SEQUENCE [LARGE SCALE GENOMIC DNA]</scope>
    <source>
        <strain evidence="2 3">VCU_M1</strain>
    </source>
</reference>
<name>A0A097ST81_9BACT</name>
<evidence type="ECO:0008006" key="4">
    <source>
        <dbReference type="Google" id="ProtNLM"/>
    </source>
</evidence>
<protein>
    <recommendedName>
        <fullName evidence="4">Lipoprotein</fullName>
    </recommendedName>
</protein>
<evidence type="ECO:0000313" key="3">
    <source>
        <dbReference type="Proteomes" id="UP000030066"/>
    </source>
</evidence>
<dbReference type="AlphaFoldDB" id="A0A097ST81"/>
<evidence type="ECO:0000256" key="1">
    <source>
        <dbReference type="SAM" id="SignalP"/>
    </source>
</evidence>
<keyword evidence="3" id="KW-1185">Reference proteome</keyword>
<dbReference type="KEGG" id="mgj:MGM1_4160"/>
<dbReference type="HOGENOM" id="CLU_1370010_0_0_14"/>
<dbReference type="PROSITE" id="PS51257">
    <property type="entry name" value="PROKAR_LIPOPROTEIN"/>
    <property type="match status" value="1"/>
</dbReference>
<accession>A0A097ST81</accession>
<dbReference type="EMBL" id="CP007711">
    <property type="protein sequence ID" value="AIV03782.1"/>
    <property type="molecule type" value="Genomic_DNA"/>
</dbReference>